<dbReference type="SUPFAM" id="SSF47413">
    <property type="entry name" value="lambda repressor-like DNA-binding domains"/>
    <property type="match status" value="1"/>
</dbReference>
<reference evidence="2" key="1">
    <citation type="journal article" date="2014" name="Int. J. Syst. Evol. Microbiol.">
        <title>Complete genome of a new Firmicutes species belonging to the dominant human colonic microbiota ('Ruminococcus bicirculans') reveals two chromosomes and a selective capacity to utilize plant glucans.</title>
        <authorList>
            <consortium name="NISC Comparative Sequencing Program"/>
            <person name="Wegmann U."/>
            <person name="Louis P."/>
            <person name="Goesmann A."/>
            <person name="Henrissat B."/>
            <person name="Duncan S.H."/>
            <person name="Flint H.J."/>
        </authorList>
    </citation>
    <scope>NUCLEOTIDE SEQUENCE</scope>
    <source>
        <strain evidence="2">VKM B-1499</strain>
    </source>
</reference>
<gene>
    <name evidence="2" type="ORF">GCM10017620_10960</name>
</gene>
<dbReference type="PROSITE" id="PS50943">
    <property type="entry name" value="HTH_CROC1"/>
    <property type="match status" value="1"/>
</dbReference>
<feature type="domain" description="HTH cro/C1-type" evidence="1">
    <location>
        <begin position="42"/>
        <end position="98"/>
    </location>
</feature>
<sequence length="99" mass="10886">MTSDMKFRDPSDLATLDDFLDEDGIREEVTLRAVKSVIALQLQQAMKAQGLTRAAMAAEMETSRAQLNRVLDPEASNVTLDTLSRAARVLGHSLKVELV</sequence>
<keyword evidence="3" id="KW-1185">Reference proteome</keyword>
<organism evidence="2 3">
    <name type="scientific">Brevundimonas intermedia</name>
    <dbReference type="NCBI Taxonomy" id="74315"/>
    <lineage>
        <taxon>Bacteria</taxon>
        <taxon>Pseudomonadati</taxon>
        <taxon>Pseudomonadota</taxon>
        <taxon>Alphaproteobacteria</taxon>
        <taxon>Caulobacterales</taxon>
        <taxon>Caulobacteraceae</taxon>
        <taxon>Brevundimonas</taxon>
    </lineage>
</organism>
<dbReference type="Pfam" id="PF13443">
    <property type="entry name" value="HTH_26"/>
    <property type="match status" value="1"/>
</dbReference>
<evidence type="ECO:0000259" key="1">
    <source>
        <dbReference type="PROSITE" id="PS50943"/>
    </source>
</evidence>
<dbReference type="RefSeq" id="WP_271164370.1">
    <property type="nucleotide sequence ID" value="NZ_BSFD01000002.1"/>
</dbReference>
<protein>
    <recommendedName>
        <fullName evidence="1">HTH cro/C1-type domain-containing protein</fullName>
    </recommendedName>
</protein>
<dbReference type="InterPro" id="IPR001387">
    <property type="entry name" value="Cro/C1-type_HTH"/>
</dbReference>
<evidence type="ECO:0000313" key="3">
    <source>
        <dbReference type="Proteomes" id="UP001143509"/>
    </source>
</evidence>
<dbReference type="EMBL" id="BSFD01000002">
    <property type="protein sequence ID" value="GLK48123.1"/>
    <property type="molecule type" value="Genomic_DNA"/>
</dbReference>
<dbReference type="Proteomes" id="UP001143509">
    <property type="component" value="Unassembled WGS sequence"/>
</dbReference>
<dbReference type="InterPro" id="IPR010982">
    <property type="entry name" value="Lambda_DNA-bd_dom_sf"/>
</dbReference>
<proteinExistence type="predicted"/>
<reference evidence="2" key="2">
    <citation type="submission" date="2023-01" db="EMBL/GenBank/DDBJ databases">
        <authorList>
            <person name="Sun Q."/>
            <person name="Evtushenko L."/>
        </authorList>
    </citation>
    <scope>NUCLEOTIDE SEQUENCE</scope>
    <source>
        <strain evidence="2">VKM B-1499</strain>
    </source>
</reference>
<dbReference type="Gene3D" id="1.10.260.40">
    <property type="entry name" value="lambda repressor-like DNA-binding domains"/>
    <property type="match status" value="1"/>
</dbReference>
<evidence type="ECO:0000313" key="2">
    <source>
        <dbReference type="EMBL" id="GLK48123.1"/>
    </source>
</evidence>
<name>A0ABQ5T6V5_9CAUL</name>
<accession>A0ABQ5T6V5</accession>
<comment type="caution">
    <text evidence="2">The sequence shown here is derived from an EMBL/GenBank/DDBJ whole genome shotgun (WGS) entry which is preliminary data.</text>
</comment>